<gene>
    <name evidence="3" type="ORF">ABVK25_004092</name>
</gene>
<dbReference type="PANTHER" id="PTHR34502:SF3">
    <property type="entry name" value="DUF6594 DOMAIN-CONTAINING PROTEIN"/>
    <property type="match status" value="1"/>
</dbReference>
<keyword evidence="4" id="KW-1185">Reference proteome</keyword>
<accession>A0ABR4BEF9</accession>
<keyword evidence="1" id="KW-0812">Transmembrane</keyword>
<sequence>MASDHVASQLEKGLKVSPSTTDSTLVEKSAGTFGVYFYACVTRLFAALHLPKLKSAHRHGRMAPTRVRKLEDFPRGFPKLACFLDSDDAFMVYRRFGSVFSRLLLNKQDEIRTLEAELEAMDKTDRVSGNGNYLMSRTLDIDREHLPDAFNGRSRPKLMEELEKKAMEYAGLLLSARELNALSQPSARDYRSVLHFMENDGGQLFEEESEFIYEKEDLVTIRPGREHAWLDGGIEKLLQMCRCRLLRFFFVSKQIKEKTGDQDIHYYDRGRISTCVTMIITVIILVLLMVPIWLLYKLSVEGTIATSPKTIGVILVPTLMFSAVLSAFTKAKRHELLAASAGYCAVLVVFLGNINNNVGQLP</sequence>
<reference evidence="3 4" key="1">
    <citation type="submission" date="2024-09" db="EMBL/GenBank/DDBJ databases">
        <title>Rethinking Asexuality: The Enigmatic Case of Functional Sexual Genes in Lepraria (Stereocaulaceae).</title>
        <authorList>
            <person name="Doellman M."/>
            <person name="Sun Y."/>
            <person name="Barcenas-Pena A."/>
            <person name="Lumbsch H.T."/>
            <person name="Grewe F."/>
        </authorList>
    </citation>
    <scope>NUCLEOTIDE SEQUENCE [LARGE SCALE GENOMIC DNA]</scope>
    <source>
        <strain evidence="3 4">Grewe 0041</strain>
    </source>
</reference>
<name>A0ABR4BEF9_9LECA</name>
<comment type="caution">
    <text evidence="3">The sequence shown here is derived from an EMBL/GenBank/DDBJ whole genome shotgun (WGS) entry which is preliminary data.</text>
</comment>
<protein>
    <recommendedName>
        <fullName evidence="2">DUF6594 domain-containing protein</fullName>
    </recommendedName>
</protein>
<feature type="transmembrane region" description="Helical" evidence="1">
    <location>
        <begin position="336"/>
        <end position="354"/>
    </location>
</feature>
<feature type="domain" description="DUF6594" evidence="2">
    <location>
        <begin position="77"/>
        <end position="348"/>
    </location>
</feature>
<feature type="transmembrane region" description="Helical" evidence="1">
    <location>
        <begin position="275"/>
        <end position="296"/>
    </location>
</feature>
<feature type="transmembrane region" description="Helical" evidence="1">
    <location>
        <begin position="311"/>
        <end position="329"/>
    </location>
</feature>
<dbReference type="InterPro" id="IPR046529">
    <property type="entry name" value="DUF6594"/>
</dbReference>
<evidence type="ECO:0000256" key="1">
    <source>
        <dbReference type="SAM" id="Phobius"/>
    </source>
</evidence>
<dbReference type="Proteomes" id="UP001590951">
    <property type="component" value="Unassembled WGS sequence"/>
</dbReference>
<keyword evidence="1" id="KW-0472">Membrane</keyword>
<evidence type="ECO:0000313" key="3">
    <source>
        <dbReference type="EMBL" id="KAL2055848.1"/>
    </source>
</evidence>
<dbReference type="Pfam" id="PF20237">
    <property type="entry name" value="DUF6594"/>
    <property type="match status" value="1"/>
</dbReference>
<proteinExistence type="predicted"/>
<organism evidence="3 4">
    <name type="scientific">Lepraria finkii</name>
    <dbReference type="NCBI Taxonomy" id="1340010"/>
    <lineage>
        <taxon>Eukaryota</taxon>
        <taxon>Fungi</taxon>
        <taxon>Dikarya</taxon>
        <taxon>Ascomycota</taxon>
        <taxon>Pezizomycotina</taxon>
        <taxon>Lecanoromycetes</taxon>
        <taxon>OSLEUM clade</taxon>
        <taxon>Lecanoromycetidae</taxon>
        <taxon>Lecanorales</taxon>
        <taxon>Lecanorineae</taxon>
        <taxon>Stereocaulaceae</taxon>
        <taxon>Lepraria</taxon>
    </lineage>
</organism>
<dbReference type="EMBL" id="JBHFEH010000010">
    <property type="protein sequence ID" value="KAL2055848.1"/>
    <property type="molecule type" value="Genomic_DNA"/>
</dbReference>
<keyword evidence="1" id="KW-1133">Transmembrane helix</keyword>
<feature type="transmembrane region" description="Helical" evidence="1">
    <location>
        <begin position="33"/>
        <end position="51"/>
    </location>
</feature>
<evidence type="ECO:0000259" key="2">
    <source>
        <dbReference type="Pfam" id="PF20237"/>
    </source>
</evidence>
<evidence type="ECO:0000313" key="4">
    <source>
        <dbReference type="Proteomes" id="UP001590951"/>
    </source>
</evidence>
<dbReference type="PANTHER" id="PTHR34502">
    <property type="entry name" value="DUF6594 DOMAIN-CONTAINING PROTEIN-RELATED"/>
    <property type="match status" value="1"/>
</dbReference>